<proteinExistence type="predicted"/>
<evidence type="ECO:0000256" key="5">
    <source>
        <dbReference type="ARBA" id="ARBA00023136"/>
    </source>
</evidence>
<evidence type="ECO:0000256" key="6">
    <source>
        <dbReference type="ARBA" id="ARBA00023237"/>
    </source>
</evidence>
<evidence type="ECO:0000256" key="2">
    <source>
        <dbReference type="ARBA" id="ARBA00022448"/>
    </source>
</evidence>
<reference evidence="9" key="1">
    <citation type="journal article" date="2015" name="Nature">
        <title>Complex archaea that bridge the gap between prokaryotes and eukaryotes.</title>
        <authorList>
            <person name="Spang A."/>
            <person name="Saw J.H."/>
            <person name="Jorgensen S.L."/>
            <person name="Zaremba-Niedzwiedzka K."/>
            <person name="Martijn J."/>
            <person name="Lind A.E."/>
            <person name="van Eijk R."/>
            <person name="Schleper C."/>
            <person name="Guy L."/>
            <person name="Ettema T.J."/>
        </authorList>
    </citation>
    <scope>NUCLEOTIDE SEQUENCE</scope>
</reference>
<dbReference type="AlphaFoldDB" id="A0A0F9VUU8"/>
<dbReference type="InterPro" id="IPR012910">
    <property type="entry name" value="Plug_dom"/>
</dbReference>
<dbReference type="SUPFAM" id="SSF49464">
    <property type="entry name" value="Carboxypeptidase regulatory domain-like"/>
    <property type="match status" value="1"/>
</dbReference>
<dbReference type="InterPro" id="IPR010104">
    <property type="entry name" value="TonB_rcpt_bac"/>
</dbReference>
<dbReference type="Pfam" id="PF07715">
    <property type="entry name" value="Plug"/>
    <property type="match status" value="1"/>
</dbReference>
<dbReference type="SUPFAM" id="SSF56935">
    <property type="entry name" value="Porins"/>
    <property type="match status" value="1"/>
</dbReference>
<dbReference type="PROSITE" id="PS52016">
    <property type="entry name" value="TONB_DEPENDENT_REC_3"/>
    <property type="match status" value="1"/>
</dbReference>
<dbReference type="InterPro" id="IPR008969">
    <property type="entry name" value="CarboxyPept-like_regulatory"/>
</dbReference>
<dbReference type="PANTHER" id="PTHR40980">
    <property type="entry name" value="PLUG DOMAIN-CONTAINING PROTEIN"/>
    <property type="match status" value="1"/>
</dbReference>
<dbReference type="GO" id="GO:0009279">
    <property type="term" value="C:cell outer membrane"/>
    <property type="evidence" value="ECO:0007669"/>
    <property type="project" value="UniProtKB-SubCell"/>
</dbReference>
<dbReference type="NCBIfam" id="TIGR01782">
    <property type="entry name" value="TonB-Xanth-Caul"/>
    <property type="match status" value="1"/>
</dbReference>
<dbReference type="Gene3D" id="2.170.130.10">
    <property type="entry name" value="TonB-dependent receptor, plug domain"/>
    <property type="match status" value="1"/>
</dbReference>
<evidence type="ECO:0000256" key="4">
    <source>
        <dbReference type="ARBA" id="ARBA00023077"/>
    </source>
</evidence>
<dbReference type="InterPro" id="IPR000531">
    <property type="entry name" value="Beta-barrel_TonB"/>
</dbReference>
<gene>
    <name evidence="9" type="ORF">LCGC14_0040000</name>
</gene>
<feature type="domain" description="TonB-dependent receptor-like beta-barrel" evidence="7">
    <location>
        <begin position="448"/>
        <end position="948"/>
    </location>
</feature>
<dbReference type="InterPro" id="IPR037066">
    <property type="entry name" value="Plug_dom_sf"/>
</dbReference>
<evidence type="ECO:0000259" key="8">
    <source>
        <dbReference type="Pfam" id="PF07715"/>
    </source>
</evidence>
<protein>
    <recommendedName>
        <fullName evidence="10">TonB-dependent receptor</fullName>
    </recommendedName>
</protein>
<dbReference type="InterPro" id="IPR036942">
    <property type="entry name" value="Beta-barrel_TonB_sf"/>
</dbReference>
<dbReference type="Gene3D" id="2.60.40.1120">
    <property type="entry name" value="Carboxypeptidase-like, regulatory domain"/>
    <property type="match status" value="1"/>
</dbReference>
<dbReference type="InterPro" id="IPR039426">
    <property type="entry name" value="TonB-dep_rcpt-like"/>
</dbReference>
<sequence>MAHRNNASSLAKSRYPSWAKIRYKCSQFSTMSATVVLLSVGAQVNAQSAEGNLVGRVAESGSGRSLEGAIVEVSGTGFRDYTDATGRYFINDLPAGDYEVTVTYVGLAPSVTEISISADQSTSYDVALASLSGVETITVRASRTGTDRAINEQRTAAGIVNVISEESFGAMLDGNIGQAMQRLPGISVNQGQDGGHGDINIRGIAGEFNSVQIDGNRVPSSGSSNSFNPRQLAADGVTKIEVIKAPTPDRDGDAVGGIVNMVSRSAFQRQGREMSVDISGVLNEEPNNWGHSGKFSFSDIFSVNGEENNLGISFTLSTYDTDRYSRNADMDWVQVNADTNPELNLDTFGQPVWFMESTHFEYDTRTTLTNTLSGSIDYRVGDNSSFYFRPMLSSYEQNGIKYETDIDIDTRFQNAAGGRKTYAELTPTSGRGTADSEASRGWIGTLEDSKNNLYSLSVGGRHEYDSDLLTYDLSYSRNKSTITDDSEINMLMEPDDPWFIFEYDVVDVQSGDVRVNGLNGLDPTNLDLMTEGELEKIFGVKEEDVFSGRIDWERSFSGNNGTFTVKTGAKHRVSTQMRDMTVDVYEMDETFPYADVLVPTNDVIFLKEKYFNAQPRVALDMLRSNPELFEFVEDGSLEDSNIEDYDAEETISAGYVMGTYETGIHTIIAGVRLERYEWSNVNKTVSYLNEVPTVTPVRKSDSHSFWLPGIHFRHELTDNLILRESYNRSYGRPRLSELSRGRWVDDEGNIEDGNANLVPALADNVDAQLEYYTERGGLYSVGLFYKDITDFTYTQTYMFNELGADGIPVPAEDGAFEYERPVNGAAATNYGIELIARQDLFFLPGALQGLSVALSTTLTESDAEYPNRTDGRDLPLEGFSELLYTATLNYNWGNLGARIDYTYRDDYIEGLGNTIESDEFYAAEDRVDAEVHYSFGDKLRGFITANNLTDEPQVSYQGYPGFVEDTSFSGRKYTVGLRYDF</sequence>
<evidence type="ECO:0000256" key="1">
    <source>
        <dbReference type="ARBA" id="ARBA00004571"/>
    </source>
</evidence>
<evidence type="ECO:0000313" key="9">
    <source>
        <dbReference type="EMBL" id="KKO08881.1"/>
    </source>
</evidence>
<evidence type="ECO:0008006" key="10">
    <source>
        <dbReference type="Google" id="ProtNLM"/>
    </source>
</evidence>
<feature type="domain" description="TonB-dependent receptor plug" evidence="8">
    <location>
        <begin position="153"/>
        <end position="258"/>
    </location>
</feature>
<comment type="subcellular location">
    <subcellularLocation>
        <location evidence="1">Cell outer membrane</location>
        <topology evidence="1">Multi-pass membrane protein</topology>
    </subcellularLocation>
</comment>
<dbReference type="PANTHER" id="PTHR40980:SF4">
    <property type="entry name" value="TONB-DEPENDENT RECEPTOR-LIKE BETA-BARREL DOMAIN-CONTAINING PROTEIN"/>
    <property type="match status" value="1"/>
</dbReference>
<comment type="caution">
    <text evidence="9">The sequence shown here is derived from an EMBL/GenBank/DDBJ whole genome shotgun (WGS) entry which is preliminary data.</text>
</comment>
<dbReference type="Pfam" id="PF13620">
    <property type="entry name" value="CarboxypepD_reg"/>
    <property type="match status" value="1"/>
</dbReference>
<dbReference type="Gene3D" id="2.40.170.20">
    <property type="entry name" value="TonB-dependent receptor, beta-barrel domain"/>
    <property type="match status" value="1"/>
</dbReference>
<organism evidence="9">
    <name type="scientific">marine sediment metagenome</name>
    <dbReference type="NCBI Taxonomy" id="412755"/>
    <lineage>
        <taxon>unclassified sequences</taxon>
        <taxon>metagenomes</taxon>
        <taxon>ecological metagenomes</taxon>
    </lineage>
</organism>
<keyword evidence="3" id="KW-0812">Transmembrane</keyword>
<accession>A0A0F9VUU8</accession>
<keyword evidence="6" id="KW-0998">Cell outer membrane</keyword>
<keyword evidence="4" id="KW-0798">TonB box</keyword>
<keyword evidence="2" id="KW-0813">Transport</keyword>
<dbReference type="EMBL" id="LAZR01000008">
    <property type="protein sequence ID" value="KKO08881.1"/>
    <property type="molecule type" value="Genomic_DNA"/>
</dbReference>
<dbReference type="Pfam" id="PF00593">
    <property type="entry name" value="TonB_dep_Rec_b-barrel"/>
    <property type="match status" value="1"/>
</dbReference>
<evidence type="ECO:0000256" key="3">
    <source>
        <dbReference type="ARBA" id="ARBA00022692"/>
    </source>
</evidence>
<evidence type="ECO:0000259" key="7">
    <source>
        <dbReference type="Pfam" id="PF00593"/>
    </source>
</evidence>
<keyword evidence="5" id="KW-0472">Membrane</keyword>
<name>A0A0F9VUU8_9ZZZZ</name>